<proteinExistence type="predicted"/>
<dbReference type="GO" id="GO:0016020">
    <property type="term" value="C:membrane"/>
    <property type="evidence" value="ECO:0007669"/>
    <property type="project" value="UniProtKB-SubCell"/>
</dbReference>
<evidence type="ECO:0000313" key="8">
    <source>
        <dbReference type="Proteomes" id="UP000199022"/>
    </source>
</evidence>
<dbReference type="InterPro" id="IPR001733">
    <property type="entry name" value="Peptidase_S26B"/>
</dbReference>
<feature type="region of interest" description="Disordered" evidence="6">
    <location>
        <begin position="178"/>
        <end position="203"/>
    </location>
</feature>
<evidence type="ECO:0000256" key="4">
    <source>
        <dbReference type="ARBA" id="ARBA00023136"/>
    </source>
</evidence>
<gene>
    <name evidence="7" type="ORF">SAMN05661030_2698</name>
</gene>
<dbReference type="Gene3D" id="2.10.109.10">
    <property type="entry name" value="Umud Fragment, subunit A"/>
    <property type="match status" value="1"/>
</dbReference>
<dbReference type="STRING" id="1225127.SAMN05661030_2698"/>
<reference evidence="8" key="1">
    <citation type="submission" date="2016-10" db="EMBL/GenBank/DDBJ databases">
        <authorList>
            <person name="Varghese N."/>
            <person name="Submissions S."/>
        </authorList>
    </citation>
    <scope>NUCLEOTIDE SEQUENCE [LARGE SCALE GENOMIC DNA]</scope>
    <source>
        <strain evidence="8">DSM 45962</strain>
    </source>
</reference>
<dbReference type="EC" id="3.4.21.89" evidence="5"/>
<dbReference type="NCBIfam" id="TIGR02228">
    <property type="entry name" value="sigpep_I_arch"/>
    <property type="match status" value="1"/>
</dbReference>
<accession>A0A1I1QJE4</accession>
<dbReference type="SUPFAM" id="SSF51306">
    <property type="entry name" value="LexA/Signal peptidase"/>
    <property type="match status" value="1"/>
</dbReference>
<dbReference type="Proteomes" id="UP000199022">
    <property type="component" value="Unassembled WGS sequence"/>
</dbReference>
<keyword evidence="3" id="KW-1133">Transmembrane helix</keyword>
<dbReference type="InterPro" id="IPR019533">
    <property type="entry name" value="Peptidase_S26"/>
</dbReference>
<keyword evidence="4" id="KW-0472">Membrane</keyword>
<evidence type="ECO:0000256" key="6">
    <source>
        <dbReference type="SAM" id="MobiDB-lite"/>
    </source>
</evidence>
<sequence>MMRLIAGVAQHRGVRSAVRYLRLVLAWVLGLVLLGTTATALGVAVYPQVTGGQALAVLSGSMEPGIPVGGMVFTQPVDPDEVAVGQVITFVRPGGAGELVTHRVVGVDTTGLEPAFTTRGDANDVADLEPVPASAVVGTPRWVVPELGRQAAVLHSPKGLGALVLLVCAVVALAPGRPSLQESADPAGDAERPDEVRPPLRLV</sequence>
<dbReference type="AlphaFoldDB" id="A0A1I1QJE4"/>
<protein>
    <recommendedName>
        <fullName evidence="5">Signal peptidase I</fullName>
        <ecNumber evidence="5">3.4.21.89</ecNumber>
    </recommendedName>
</protein>
<dbReference type="InterPro" id="IPR036286">
    <property type="entry name" value="LexA/Signal_pep-like_sf"/>
</dbReference>
<dbReference type="GO" id="GO:0004252">
    <property type="term" value="F:serine-type endopeptidase activity"/>
    <property type="evidence" value="ECO:0007669"/>
    <property type="project" value="UniProtKB-UniRule"/>
</dbReference>
<evidence type="ECO:0000256" key="1">
    <source>
        <dbReference type="ARBA" id="ARBA00004370"/>
    </source>
</evidence>
<evidence type="ECO:0000256" key="2">
    <source>
        <dbReference type="ARBA" id="ARBA00022692"/>
    </source>
</evidence>
<feature type="compositionally biased region" description="Basic and acidic residues" evidence="6">
    <location>
        <begin position="189"/>
        <end position="203"/>
    </location>
</feature>
<keyword evidence="8" id="KW-1185">Reference proteome</keyword>
<dbReference type="GO" id="GO:0006465">
    <property type="term" value="P:signal peptide processing"/>
    <property type="evidence" value="ECO:0007669"/>
    <property type="project" value="UniProtKB-UniRule"/>
</dbReference>
<dbReference type="GO" id="GO:0009003">
    <property type="term" value="F:signal peptidase activity"/>
    <property type="evidence" value="ECO:0007669"/>
    <property type="project" value="UniProtKB-EC"/>
</dbReference>
<dbReference type="EMBL" id="FOMD01000003">
    <property type="protein sequence ID" value="SFD19383.1"/>
    <property type="molecule type" value="Genomic_DNA"/>
</dbReference>
<comment type="subcellular location">
    <subcellularLocation>
        <location evidence="1">Membrane</location>
    </subcellularLocation>
</comment>
<keyword evidence="2" id="KW-0812">Transmembrane</keyword>
<organism evidence="7 8">
    <name type="scientific">Klenkia taihuensis</name>
    <dbReference type="NCBI Taxonomy" id="1225127"/>
    <lineage>
        <taxon>Bacteria</taxon>
        <taxon>Bacillati</taxon>
        <taxon>Actinomycetota</taxon>
        <taxon>Actinomycetes</taxon>
        <taxon>Geodermatophilales</taxon>
        <taxon>Geodermatophilaceae</taxon>
        <taxon>Klenkia</taxon>
    </lineage>
</organism>
<evidence type="ECO:0000256" key="3">
    <source>
        <dbReference type="ARBA" id="ARBA00022989"/>
    </source>
</evidence>
<name>A0A1I1QJE4_9ACTN</name>
<evidence type="ECO:0000313" key="7">
    <source>
        <dbReference type="EMBL" id="SFD19383.1"/>
    </source>
</evidence>
<evidence type="ECO:0000256" key="5">
    <source>
        <dbReference type="NCBIfam" id="TIGR02228"/>
    </source>
</evidence>
<dbReference type="CDD" id="cd06530">
    <property type="entry name" value="S26_SPase_I"/>
    <property type="match status" value="1"/>
</dbReference>